<accession>A0A4V2MVT6</accession>
<reference evidence="3 4" key="1">
    <citation type="submission" date="2018-11" db="EMBL/GenBank/DDBJ databases">
        <title>Genome assembly of Steccherinum ochraceum LE-BIN_3174, the white-rot fungus of the Steccherinaceae family (The Residual Polyporoid clade, Polyporales, Basidiomycota).</title>
        <authorList>
            <person name="Fedorova T.V."/>
            <person name="Glazunova O.A."/>
            <person name="Landesman E.O."/>
            <person name="Moiseenko K.V."/>
            <person name="Psurtseva N.V."/>
            <person name="Savinova O.S."/>
            <person name="Shakhova N.V."/>
            <person name="Tyazhelova T.V."/>
            <person name="Vasina D.V."/>
        </authorList>
    </citation>
    <scope>NUCLEOTIDE SEQUENCE [LARGE SCALE GENOMIC DNA]</scope>
    <source>
        <strain evidence="3 4">LE-BIN_3174</strain>
    </source>
</reference>
<keyword evidence="4" id="KW-1185">Reference proteome</keyword>
<evidence type="ECO:0000256" key="1">
    <source>
        <dbReference type="SAM" id="MobiDB-lite"/>
    </source>
</evidence>
<feature type="signal peptide" evidence="2">
    <location>
        <begin position="1"/>
        <end position="18"/>
    </location>
</feature>
<dbReference type="AlphaFoldDB" id="A0A4V2MVT6"/>
<organism evidence="3 4">
    <name type="scientific">Steccherinum ochraceum</name>
    <dbReference type="NCBI Taxonomy" id="92696"/>
    <lineage>
        <taxon>Eukaryota</taxon>
        <taxon>Fungi</taxon>
        <taxon>Dikarya</taxon>
        <taxon>Basidiomycota</taxon>
        <taxon>Agaricomycotina</taxon>
        <taxon>Agaricomycetes</taxon>
        <taxon>Polyporales</taxon>
        <taxon>Steccherinaceae</taxon>
        <taxon>Steccherinum</taxon>
    </lineage>
</organism>
<dbReference type="EMBL" id="RWJN01000275">
    <property type="protein sequence ID" value="TCD63787.1"/>
    <property type="molecule type" value="Genomic_DNA"/>
</dbReference>
<gene>
    <name evidence="3" type="ORF">EIP91_004938</name>
</gene>
<dbReference type="Proteomes" id="UP000292702">
    <property type="component" value="Unassembled WGS sequence"/>
</dbReference>
<evidence type="ECO:0008006" key="5">
    <source>
        <dbReference type="Google" id="ProtNLM"/>
    </source>
</evidence>
<feature type="chain" id="PRO_5020240174" description="Extracellular membrane protein CFEM domain-containing protein" evidence="2">
    <location>
        <begin position="19"/>
        <end position="232"/>
    </location>
</feature>
<comment type="caution">
    <text evidence="3">The sequence shown here is derived from an EMBL/GenBank/DDBJ whole genome shotgun (WGS) entry which is preliminary data.</text>
</comment>
<feature type="compositionally biased region" description="Polar residues" evidence="1">
    <location>
        <begin position="142"/>
        <end position="151"/>
    </location>
</feature>
<evidence type="ECO:0000313" key="3">
    <source>
        <dbReference type="EMBL" id="TCD63787.1"/>
    </source>
</evidence>
<feature type="compositionally biased region" description="Low complexity" evidence="1">
    <location>
        <begin position="157"/>
        <end position="197"/>
    </location>
</feature>
<evidence type="ECO:0000256" key="2">
    <source>
        <dbReference type="SAM" id="SignalP"/>
    </source>
</evidence>
<keyword evidence="2" id="KW-0732">Signal</keyword>
<sequence>MFVISLVSAALLAGQVSASAIEARTPIEKFIYARQTSGFNPAEIPQQCQSTCAATASVLTGQGCQTNACLCTTQVNSGFQQCLNCILALAPPDASLVQQSQQALSQYEDACGQVGLPVSSLLISGATAEPTQGSGSGSLSLPPNTSGTGSASIFFGSTPSADSTPTNTSPPSASTPTRSVIGPSDTSAASPPATSGSAGSGSGAASGGERVFATMTGVLGAGVVGAMMVFGF</sequence>
<proteinExistence type="predicted"/>
<dbReference type="OrthoDB" id="2753410at2759"/>
<evidence type="ECO:0000313" key="4">
    <source>
        <dbReference type="Proteomes" id="UP000292702"/>
    </source>
</evidence>
<name>A0A4V2MVT6_9APHY</name>
<feature type="region of interest" description="Disordered" evidence="1">
    <location>
        <begin position="127"/>
        <end position="206"/>
    </location>
</feature>
<protein>
    <recommendedName>
        <fullName evidence="5">Extracellular membrane protein CFEM domain-containing protein</fullName>
    </recommendedName>
</protein>